<keyword evidence="1" id="KW-0472">Membrane</keyword>
<proteinExistence type="predicted"/>
<evidence type="ECO:0000256" key="1">
    <source>
        <dbReference type="SAM" id="Phobius"/>
    </source>
</evidence>
<keyword evidence="1" id="KW-1133">Transmembrane helix</keyword>
<feature type="transmembrane region" description="Helical" evidence="1">
    <location>
        <begin position="6"/>
        <end position="25"/>
    </location>
</feature>
<accession>A0A368Y4B8</accession>
<name>A0A368Y4B8_9BACI</name>
<dbReference type="OrthoDB" id="2454818at2"/>
<organism evidence="2 3">
    <name type="scientific">Saliterribacillus persicus</name>
    <dbReference type="NCBI Taxonomy" id="930114"/>
    <lineage>
        <taxon>Bacteria</taxon>
        <taxon>Bacillati</taxon>
        <taxon>Bacillota</taxon>
        <taxon>Bacilli</taxon>
        <taxon>Bacillales</taxon>
        <taxon>Bacillaceae</taxon>
        <taxon>Saliterribacillus</taxon>
    </lineage>
</organism>
<keyword evidence="1" id="KW-0812">Transmembrane</keyword>
<evidence type="ECO:0000313" key="2">
    <source>
        <dbReference type="EMBL" id="RCW74945.1"/>
    </source>
</evidence>
<feature type="transmembrane region" description="Helical" evidence="1">
    <location>
        <begin position="46"/>
        <end position="71"/>
    </location>
</feature>
<dbReference type="EMBL" id="QPJJ01000003">
    <property type="protein sequence ID" value="RCW74945.1"/>
    <property type="molecule type" value="Genomic_DNA"/>
</dbReference>
<reference evidence="2 3" key="1">
    <citation type="submission" date="2018-07" db="EMBL/GenBank/DDBJ databases">
        <title>Genomic Encyclopedia of Type Strains, Phase IV (KMG-IV): sequencing the most valuable type-strain genomes for metagenomic binning, comparative biology and taxonomic classification.</title>
        <authorList>
            <person name="Goeker M."/>
        </authorList>
    </citation>
    <scope>NUCLEOTIDE SEQUENCE [LARGE SCALE GENOMIC DNA]</scope>
    <source>
        <strain evidence="2 3">DSM 27696</strain>
    </source>
</reference>
<sequence>MIITFVLVGLVVIVSGLFITLRLGKQVENRKSELDPEPKATRNHPILLNPVFLAYVIGFGGLLIFAAYLFLTWK</sequence>
<protein>
    <submittedName>
        <fullName evidence="2">Uncharacterized protein</fullName>
    </submittedName>
</protein>
<dbReference type="Proteomes" id="UP000252585">
    <property type="component" value="Unassembled WGS sequence"/>
</dbReference>
<dbReference type="RefSeq" id="WP_114352048.1">
    <property type="nucleotide sequence ID" value="NZ_QPJJ01000003.1"/>
</dbReference>
<evidence type="ECO:0000313" key="3">
    <source>
        <dbReference type="Proteomes" id="UP000252585"/>
    </source>
</evidence>
<keyword evidence="3" id="KW-1185">Reference proteome</keyword>
<dbReference type="AlphaFoldDB" id="A0A368Y4B8"/>
<comment type="caution">
    <text evidence="2">The sequence shown here is derived from an EMBL/GenBank/DDBJ whole genome shotgun (WGS) entry which is preliminary data.</text>
</comment>
<gene>
    <name evidence="2" type="ORF">DFR57_103242</name>
</gene>